<gene>
    <name evidence="5" type="primary">aroD</name>
    <name evidence="6" type="ORF">SAMN05661086_01959</name>
</gene>
<evidence type="ECO:0000256" key="3">
    <source>
        <dbReference type="ARBA" id="ARBA00023239"/>
    </source>
</evidence>
<dbReference type="CDD" id="cd00502">
    <property type="entry name" value="DHQase_I"/>
    <property type="match status" value="1"/>
</dbReference>
<accession>A0A1I6JSP7</accession>
<feature type="binding site" evidence="5">
    <location>
        <position position="226"/>
    </location>
    <ligand>
        <name>3-dehydroquinate</name>
        <dbReference type="ChEBI" id="CHEBI:32364"/>
    </ligand>
</feature>
<dbReference type="GO" id="GO:0009423">
    <property type="term" value="P:chorismate biosynthetic process"/>
    <property type="evidence" value="ECO:0007669"/>
    <property type="project" value="UniProtKB-UniRule"/>
</dbReference>
<name>A0A1I6JSP7_9FIRM</name>
<sequence length="245" mass="27241">MVKNVAIGEGIPKICASVTGAVREDILKETRNMLQAPVNLVEWRVDFFEAHKESDRVKEMLCEMRKILGDIPLLFTFRSKNEGGEADLPFDQYAQLNLTVAEEKLADLIDVELFYKEDQIPGLVKEIQKRGTLVVMSNHDFHKTPEKEEIILRLMKMQQLGADILKIAVMPQDEKDVLTLLEATNEMRRLEQPVVTMSMGKTGSVSRIAGEVFGSAITFGTVGKASAPGQIPAHALKEVLGLLHG</sequence>
<keyword evidence="3 5" id="KW-0456">Lyase</keyword>
<dbReference type="SUPFAM" id="SSF51569">
    <property type="entry name" value="Aldolase"/>
    <property type="match status" value="1"/>
</dbReference>
<comment type="function">
    <text evidence="5">Involved in the third step of the chorismate pathway, which leads to the biosynthesis of aromatic amino acids. Catalyzes the cis-dehydration of 3-dehydroquinate (DHQ) and introduces the first double bond of the aromatic ring to yield 3-dehydroshikimate.</text>
</comment>
<dbReference type="GO" id="GO:0008652">
    <property type="term" value="P:amino acid biosynthetic process"/>
    <property type="evidence" value="ECO:0007669"/>
    <property type="project" value="UniProtKB-KW"/>
</dbReference>
<dbReference type="InterPro" id="IPR050146">
    <property type="entry name" value="Type-I_3-dehydroquinase"/>
</dbReference>
<comment type="catalytic activity">
    <reaction evidence="1 5">
        <text>3-dehydroquinate = 3-dehydroshikimate + H2O</text>
        <dbReference type="Rhea" id="RHEA:21096"/>
        <dbReference type="ChEBI" id="CHEBI:15377"/>
        <dbReference type="ChEBI" id="CHEBI:16630"/>
        <dbReference type="ChEBI" id="CHEBI:32364"/>
        <dbReference type="EC" id="4.2.1.10"/>
    </reaction>
</comment>
<dbReference type="InterPro" id="IPR013785">
    <property type="entry name" value="Aldolase_TIM"/>
</dbReference>
<protein>
    <recommendedName>
        <fullName evidence="5">3-dehydroquinate dehydratase</fullName>
        <shortName evidence="5">3-dehydroquinase</shortName>
        <ecNumber evidence="5">4.2.1.10</ecNumber>
    </recommendedName>
    <alternativeName>
        <fullName evidence="5">Type I DHQase</fullName>
    </alternativeName>
    <alternativeName>
        <fullName evidence="5">Type I dehydroquinase</fullName>
        <shortName evidence="5">DHQ1</shortName>
    </alternativeName>
</protein>
<dbReference type="EMBL" id="FOYZ01000006">
    <property type="protein sequence ID" value="SFR81963.1"/>
    <property type="molecule type" value="Genomic_DNA"/>
</dbReference>
<dbReference type="GO" id="GO:0009073">
    <property type="term" value="P:aromatic amino acid family biosynthetic process"/>
    <property type="evidence" value="ECO:0007669"/>
    <property type="project" value="UniProtKB-KW"/>
</dbReference>
<dbReference type="STRING" id="37658.SAMN05661086_01959"/>
<feature type="binding site" evidence="5">
    <location>
        <position position="78"/>
    </location>
    <ligand>
        <name>3-dehydroquinate</name>
        <dbReference type="ChEBI" id="CHEBI:32364"/>
    </ligand>
</feature>
<comment type="subunit">
    <text evidence="5">Homodimer.</text>
</comment>
<evidence type="ECO:0000256" key="1">
    <source>
        <dbReference type="ARBA" id="ARBA00001864"/>
    </source>
</evidence>
<comment type="pathway">
    <text evidence="5">Metabolic intermediate biosynthesis; chorismate biosynthesis; chorismate from D-erythrose 4-phosphate and phosphoenolpyruvate: step 3/7.</text>
</comment>
<dbReference type="EC" id="4.2.1.10" evidence="5"/>
<dbReference type="NCBIfam" id="TIGR01093">
    <property type="entry name" value="aroD"/>
    <property type="match status" value="1"/>
</dbReference>
<dbReference type="HAMAP" id="MF_00214">
    <property type="entry name" value="AroD"/>
    <property type="match status" value="1"/>
</dbReference>
<dbReference type="InterPro" id="IPR018508">
    <property type="entry name" value="3-dehydroquinate_DH_AS"/>
</dbReference>
<feature type="active site" description="Schiff-base intermediate with substrate" evidence="5">
    <location>
        <position position="166"/>
    </location>
</feature>
<dbReference type="Proteomes" id="UP000199659">
    <property type="component" value="Unassembled WGS sequence"/>
</dbReference>
<dbReference type="InterPro" id="IPR001381">
    <property type="entry name" value="DHquinase_I"/>
</dbReference>
<dbReference type="Pfam" id="PF01487">
    <property type="entry name" value="DHquinase_I"/>
    <property type="match status" value="1"/>
</dbReference>
<dbReference type="Gene3D" id="3.20.20.70">
    <property type="entry name" value="Aldolase class I"/>
    <property type="match status" value="1"/>
</dbReference>
<feature type="binding site" evidence="5">
    <location>
        <position position="17"/>
    </location>
    <ligand>
        <name>3-dehydroquinate</name>
        <dbReference type="ChEBI" id="CHEBI:32364"/>
    </ligand>
</feature>
<dbReference type="GO" id="GO:0003855">
    <property type="term" value="F:3-dehydroquinate dehydratase activity"/>
    <property type="evidence" value="ECO:0007669"/>
    <property type="project" value="UniProtKB-UniRule"/>
</dbReference>
<organism evidence="6 7">
    <name type="scientific">Anaeromicropila populeti</name>
    <dbReference type="NCBI Taxonomy" id="37658"/>
    <lineage>
        <taxon>Bacteria</taxon>
        <taxon>Bacillati</taxon>
        <taxon>Bacillota</taxon>
        <taxon>Clostridia</taxon>
        <taxon>Lachnospirales</taxon>
        <taxon>Lachnospiraceae</taxon>
        <taxon>Anaeromicropila</taxon>
    </lineage>
</organism>
<keyword evidence="4 5" id="KW-0704">Schiff base</keyword>
<evidence type="ECO:0000256" key="2">
    <source>
        <dbReference type="ARBA" id="ARBA00023141"/>
    </source>
</evidence>
<evidence type="ECO:0000256" key="4">
    <source>
        <dbReference type="ARBA" id="ARBA00023270"/>
    </source>
</evidence>
<dbReference type="AlphaFoldDB" id="A0A1I6JSP7"/>
<feature type="binding site" evidence="5">
    <location>
        <position position="230"/>
    </location>
    <ligand>
        <name>3-dehydroquinate</name>
        <dbReference type="ChEBI" id="CHEBI:32364"/>
    </ligand>
</feature>
<comment type="similarity">
    <text evidence="5">Belongs to the type-I 3-dehydroquinase family.</text>
</comment>
<dbReference type="UniPathway" id="UPA00053">
    <property type="reaction ID" value="UER00086"/>
</dbReference>
<dbReference type="PANTHER" id="PTHR43699">
    <property type="entry name" value="3-DEHYDROQUINATE DEHYDRATASE"/>
    <property type="match status" value="1"/>
</dbReference>
<feature type="binding site" evidence="5">
    <location>
        <begin position="42"/>
        <end position="44"/>
    </location>
    <ligand>
        <name>3-dehydroquinate</name>
        <dbReference type="ChEBI" id="CHEBI:32364"/>
    </ligand>
</feature>
<evidence type="ECO:0000313" key="7">
    <source>
        <dbReference type="Proteomes" id="UP000199659"/>
    </source>
</evidence>
<dbReference type="PANTHER" id="PTHR43699:SF1">
    <property type="entry name" value="3-DEHYDROQUINATE DEHYDRATASE"/>
    <property type="match status" value="1"/>
</dbReference>
<keyword evidence="7" id="KW-1185">Reference proteome</keyword>
<keyword evidence="2 5" id="KW-0057">Aromatic amino acid biosynthesis</keyword>
<reference evidence="6 7" key="1">
    <citation type="submission" date="2016-10" db="EMBL/GenBank/DDBJ databases">
        <authorList>
            <person name="de Groot N.N."/>
        </authorList>
    </citation>
    <scope>NUCLEOTIDE SEQUENCE [LARGE SCALE GENOMIC DNA]</scope>
    <source>
        <strain evidence="6 7">743A</strain>
    </source>
</reference>
<proteinExistence type="inferred from homology"/>
<dbReference type="PROSITE" id="PS01028">
    <property type="entry name" value="DEHYDROQUINASE_I"/>
    <property type="match status" value="1"/>
</dbReference>
<keyword evidence="5" id="KW-0028">Amino-acid biosynthesis</keyword>
<evidence type="ECO:0000313" key="6">
    <source>
        <dbReference type="EMBL" id="SFR81963.1"/>
    </source>
</evidence>
<evidence type="ECO:0000256" key="5">
    <source>
        <dbReference type="HAMAP-Rule" id="MF_00214"/>
    </source>
</evidence>
<dbReference type="GO" id="GO:0046279">
    <property type="term" value="P:3,4-dihydroxybenzoate biosynthetic process"/>
    <property type="evidence" value="ECO:0007669"/>
    <property type="project" value="UniProtKB-ARBA"/>
</dbReference>
<dbReference type="FunFam" id="3.20.20.70:FF:000047">
    <property type="entry name" value="3-dehydroquinate dehydratase"/>
    <property type="match status" value="1"/>
</dbReference>
<feature type="active site" description="Proton donor/acceptor" evidence="5">
    <location>
        <position position="139"/>
    </location>
</feature>
<feature type="binding site" evidence="5">
    <location>
        <position position="207"/>
    </location>
    <ligand>
        <name>3-dehydroquinate</name>
        <dbReference type="ChEBI" id="CHEBI:32364"/>
    </ligand>
</feature>